<proteinExistence type="predicted"/>
<protein>
    <submittedName>
        <fullName evidence="1">Uncharacterized protein</fullName>
    </submittedName>
</protein>
<name>A0A382HTQ7_9ZZZZ</name>
<dbReference type="EMBL" id="UINC01063292">
    <property type="protein sequence ID" value="SVB90774.1"/>
    <property type="molecule type" value="Genomic_DNA"/>
</dbReference>
<gene>
    <name evidence="1" type="ORF">METZ01_LOCUS243628</name>
</gene>
<sequence length="61" mass="6690">MTAPNAVDFQGPILSRIGPFFWAKKEPEEGKVTTRGIRVADDKKTKGLDQASHGENGYSIQ</sequence>
<reference evidence="1" key="1">
    <citation type="submission" date="2018-05" db="EMBL/GenBank/DDBJ databases">
        <authorList>
            <person name="Lanie J.A."/>
            <person name="Ng W.-L."/>
            <person name="Kazmierczak K.M."/>
            <person name="Andrzejewski T.M."/>
            <person name="Davidsen T.M."/>
            <person name="Wayne K.J."/>
            <person name="Tettelin H."/>
            <person name="Glass J.I."/>
            <person name="Rusch D."/>
            <person name="Podicherti R."/>
            <person name="Tsui H.-C.T."/>
            <person name="Winkler M.E."/>
        </authorList>
    </citation>
    <scope>NUCLEOTIDE SEQUENCE</scope>
</reference>
<organism evidence="1">
    <name type="scientific">marine metagenome</name>
    <dbReference type="NCBI Taxonomy" id="408172"/>
    <lineage>
        <taxon>unclassified sequences</taxon>
        <taxon>metagenomes</taxon>
        <taxon>ecological metagenomes</taxon>
    </lineage>
</organism>
<dbReference type="AlphaFoldDB" id="A0A382HTQ7"/>
<evidence type="ECO:0000313" key="1">
    <source>
        <dbReference type="EMBL" id="SVB90774.1"/>
    </source>
</evidence>
<accession>A0A382HTQ7</accession>